<dbReference type="Pfam" id="PF04199">
    <property type="entry name" value="Cyclase"/>
    <property type="match status" value="1"/>
</dbReference>
<gene>
    <name evidence="2" type="ORF">BU26DRAFT_328809</name>
</gene>
<keyword evidence="3" id="KW-1185">Reference proteome</keyword>
<evidence type="ECO:0008006" key="4">
    <source>
        <dbReference type="Google" id="ProtNLM"/>
    </source>
</evidence>
<reference evidence="2" key="1">
    <citation type="journal article" date="2020" name="Stud. Mycol.">
        <title>101 Dothideomycetes genomes: a test case for predicting lifestyles and emergence of pathogens.</title>
        <authorList>
            <person name="Haridas S."/>
            <person name="Albert R."/>
            <person name="Binder M."/>
            <person name="Bloem J."/>
            <person name="Labutti K."/>
            <person name="Salamov A."/>
            <person name="Andreopoulos B."/>
            <person name="Baker S."/>
            <person name="Barry K."/>
            <person name="Bills G."/>
            <person name="Bluhm B."/>
            <person name="Cannon C."/>
            <person name="Castanera R."/>
            <person name="Culley D."/>
            <person name="Daum C."/>
            <person name="Ezra D."/>
            <person name="Gonzalez J."/>
            <person name="Henrissat B."/>
            <person name="Kuo A."/>
            <person name="Liang C."/>
            <person name="Lipzen A."/>
            <person name="Lutzoni F."/>
            <person name="Magnuson J."/>
            <person name="Mondo S."/>
            <person name="Nolan M."/>
            <person name="Ohm R."/>
            <person name="Pangilinan J."/>
            <person name="Park H.-J."/>
            <person name="Ramirez L."/>
            <person name="Alfaro M."/>
            <person name="Sun H."/>
            <person name="Tritt A."/>
            <person name="Yoshinaga Y."/>
            <person name="Zwiers L.-H."/>
            <person name="Turgeon B."/>
            <person name="Goodwin S."/>
            <person name="Spatafora J."/>
            <person name="Crous P."/>
            <person name="Grigoriev I."/>
        </authorList>
    </citation>
    <scope>NUCLEOTIDE SEQUENCE</scope>
    <source>
        <strain evidence="2">CBS 122368</strain>
    </source>
</reference>
<evidence type="ECO:0000256" key="1">
    <source>
        <dbReference type="ARBA" id="ARBA00007865"/>
    </source>
</evidence>
<dbReference type="Proteomes" id="UP000800094">
    <property type="component" value="Unassembled WGS sequence"/>
</dbReference>
<proteinExistence type="inferred from homology"/>
<protein>
    <recommendedName>
        <fullName evidence="4">Cyclase</fullName>
    </recommendedName>
</protein>
<dbReference type="GO" id="GO:0004061">
    <property type="term" value="F:arylformamidase activity"/>
    <property type="evidence" value="ECO:0007669"/>
    <property type="project" value="InterPro"/>
</dbReference>
<dbReference type="AlphaFoldDB" id="A0A6A6ICS6"/>
<dbReference type="OrthoDB" id="5396at2759"/>
<dbReference type="PANTHER" id="PTHR34861:SF10">
    <property type="entry name" value="CYCLASE"/>
    <property type="match status" value="1"/>
</dbReference>
<dbReference type="EMBL" id="ML987196">
    <property type="protein sequence ID" value="KAF2248191.1"/>
    <property type="molecule type" value="Genomic_DNA"/>
</dbReference>
<organism evidence="2 3">
    <name type="scientific">Trematosphaeria pertusa</name>
    <dbReference type="NCBI Taxonomy" id="390896"/>
    <lineage>
        <taxon>Eukaryota</taxon>
        <taxon>Fungi</taxon>
        <taxon>Dikarya</taxon>
        <taxon>Ascomycota</taxon>
        <taxon>Pezizomycotina</taxon>
        <taxon>Dothideomycetes</taxon>
        <taxon>Pleosporomycetidae</taxon>
        <taxon>Pleosporales</taxon>
        <taxon>Massarineae</taxon>
        <taxon>Trematosphaeriaceae</taxon>
        <taxon>Trematosphaeria</taxon>
    </lineage>
</organism>
<evidence type="ECO:0000313" key="2">
    <source>
        <dbReference type="EMBL" id="KAF2248191.1"/>
    </source>
</evidence>
<dbReference type="GO" id="GO:0019441">
    <property type="term" value="P:L-tryptophan catabolic process to kynurenine"/>
    <property type="evidence" value="ECO:0007669"/>
    <property type="project" value="InterPro"/>
</dbReference>
<comment type="similarity">
    <text evidence="1">Belongs to the Cyclase 1 superfamily.</text>
</comment>
<dbReference type="RefSeq" id="XP_033683195.1">
    <property type="nucleotide sequence ID" value="XM_033822158.1"/>
</dbReference>
<dbReference type="Gene3D" id="3.50.30.50">
    <property type="entry name" value="Putative cyclase"/>
    <property type="match status" value="1"/>
</dbReference>
<name>A0A6A6ICS6_9PLEO</name>
<sequence length="442" mass="47933">MHQEGLALRRACYLIPSLSLTVWNSLDRTTCATATLEAFAGAYNRTANLTYLYGEPLDPENSLPQEPVPPGAAILEPYKHTPGRTMDRYSGASAMEGGAQLPHFDDLPSVEGMPQGCAWGVFDKDGKKDLLGTLNLLTPAVVAEACKEARDGVSISLNWPLNGNKIPMGRVAPTHKVMKLSEMGLIQGCGWDDELTFNTQASSQWDSLVHWQHQTSGLAYNGIKVTQEGLCATSTDANQMPTLDHWHTSGGLVARGVLIDFKAWYEAKAIADGNSGEEAIFHPFGDHNRITVADLEAVAKDQCVEFRTGDVLIIRTGMTEVLEAPTPGDFAKMQKMQIAGMHGTLEAAKWLWNKHFAAVAGDSVSFEALMPIKEDGSVGSPEDLVLHPWLLSMFGMSIGELWDLKALSAHCKKTNRYTFLLTSAPLNIPGLVGSPPNALAIF</sequence>
<dbReference type="InterPro" id="IPR037175">
    <property type="entry name" value="KFase_sf"/>
</dbReference>
<accession>A0A6A6ICS6</accession>
<dbReference type="SUPFAM" id="SSF102198">
    <property type="entry name" value="Putative cyclase"/>
    <property type="match status" value="1"/>
</dbReference>
<evidence type="ECO:0000313" key="3">
    <source>
        <dbReference type="Proteomes" id="UP000800094"/>
    </source>
</evidence>
<dbReference type="PANTHER" id="PTHR34861">
    <property type="match status" value="1"/>
</dbReference>
<dbReference type="GeneID" id="54575488"/>
<dbReference type="InterPro" id="IPR007325">
    <property type="entry name" value="KFase/CYL"/>
</dbReference>